<evidence type="ECO:0000313" key="2">
    <source>
        <dbReference type="WBParaSite" id="RSKR_0000620300.1"/>
    </source>
</evidence>
<accession>A0AC35TZX8</accession>
<evidence type="ECO:0000313" key="1">
    <source>
        <dbReference type="Proteomes" id="UP000095286"/>
    </source>
</evidence>
<protein>
    <submittedName>
        <fullName evidence="2">Signal peptidase complex subunit 3</fullName>
    </submittedName>
</protein>
<sequence>MYNIWARINNIFAFTTSVLAVATFAAFLSSYLQVHTATAVISADNVRVKSVPYDANGGAMSDYAHMNLNIEADLTPLFNWNVKELFVYLVANYKTKKNAVNQVVLWDQVVLRNDRVVINEKALNPKYYFIDEGRHLLSHPNVTLTLNWETIPNSGFMFHSRAKGSHRVELPSKYTTGRF</sequence>
<name>A0AC35TZX8_9BILA</name>
<organism evidence="1 2">
    <name type="scientific">Rhabditophanes sp. KR3021</name>
    <dbReference type="NCBI Taxonomy" id="114890"/>
    <lineage>
        <taxon>Eukaryota</taxon>
        <taxon>Metazoa</taxon>
        <taxon>Ecdysozoa</taxon>
        <taxon>Nematoda</taxon>
        <taxon>Chromadorea</taxon>
        <taxon>Rhabditida</taxon>
        <taxon>Tylenchina</taxon>
        <taxon>Panagrolaimomorpha</taxon>
        <taxon>Strongyloidoidea</taxon>
        <taxon>Alloionematidae</taxon>
        <taxon>Rhabditophanes</taxon>
    </lineage>
</organism>
<dbReference type="WBParaSite" id="RSKR_0000620300.1">
    <property type="protein sequence ID" value="RSKR_0000620300.1"/>
    <property type="gene ID" value="RSKR_0000620300"/>
</dbReference>
<proteinExistence type="predicted"/>
<dbReference type="Proteomes" id="UP000095286">
    <property type="component" value="Unplaced"/>
</dbReference>
<reference evidence="2" key="1">
    <citation type="submission" date="2016-11" db="UniProtKB">
        <authorList>
            <consortium name="WormBaseParasite"/>
        </authorList>
    </citation>
    <scope>IDENTIFICATION</scope>
    <source>
        <strain evidence="2">KR3021</strain>
    </source>
</reference>